<proteinExistence type="predicted"/>
<keyword evidence="2" id="KW-0472">Membrane</keyword>
<organism evidence="3 4">
    <name type="scientific">Actinomyces viscosus</name>
    <dbReference type="NCBI Taxonomy" id="1656"/>
    <lineage>
        <taxon>Bacteria</taxon>
        <taxon>Bacillati</taxon>
        <taxon>Actinomycetota</taxon>
        <taxon>Actinomycetes</taxon>
        <taxon>Actinomycetales</taxon>
        <taxon>Actinomycetaceae</taxon>
        <taxon>Actinomyces</taxon>
    </lineage>
</organism>
<dbReference type="EMBL" id="LR134477">
    <property type="protein sequence ID" value="VEI15933.1"/>
    <property type="molecule type" value="Genomic_DNA"/>
</dbReference>
<dbReference type="KEGG" id="avc:NCTC10951_01417"/>
<reference evidence="3 4" key="1">
    <citation type="submission" date="2018-12" db="EMBL/GenBank/DDBJ databases">
        <authorList>
            <consortium name="Pathogen Informatics"/>
        </authorList>
    </citation>
    <scope>NUCLEOTIDE SEQUENCE [LARGE SCALE GENOMIC DNA]</scope>
    <source>
        <strain evidence="3 4">NCTC10951</strain>
    </source>
</reference>
<accession>A0A3S4X9D4</accession>
<evidence type="ECO:0000313" key="3">
    <source>
        <dbReference type="EMBL" id="VEI15933.1"/>
    </source>
</evidence>
<feature type="transmembrane region" description="Helical" evidence="2">
    <location>
        <begin position="218"/>
        <end position="237"/>
    </location>
</feature>
<feature type="transmembrane region" description="Helical" evidence="2">
    <location>
        <begin position="25"/>
        <end position="43"/>
    </location>
</feature>
<dbReference type="OrthoDB" id="9811974at2"/>
<dbReference type="Proteomes" id="UP000268658">
    <property type="component" value="Chromosome"/>
</dbReference>
<feature type="transmembrane region" description="Helical" evidence="2">
    <location>
        <begin position="347"/>
        <end position="368"/>
    </location>
</feature>
<evidence type="ECO:0000256" key="1">
    <source>
        <dbReference type="SAM" id="MobiDB-lite"/>
    </source>
</evidence>
<name>A0A3S4X9D4_ACTVI</name>
<gene>
    <name evidence="3" type="ORF">NCTC10951_01417</name>
</gene>
<feature type="transmembrane region" description="Helical" evidence="2">
    <location>
        <begin position="249"/>
        <end position="271"/>
    </location>
</feature>
<feature type="region of interest" description="Disordered" evidence="1">
    <location>
        <begin position="379"/>
        <end position="400"/>
    </location>
</feature>
<evidence type="ECO:0000313" key="4">
    <source>
        <dbReference type="Proteomes" id="UP000268658"/>
    </source>
</evidence>
<keyword evidence="2" id="KW-0812">Transmembrane</keyword>
<evidence type="ECO:0008006" key="5">
    <source>
        <dbReference type="Google" id="ProtNLM"/>
    </source>
</evidence>
<feature type="transmembrane region" description="Helical" evidence="2">
    <location>
        <begin position="88"/>
        <end position="105"/>
    </location>
</feature>
<evidence type="ECO:0000256" key="2">
    <source>
        <dbReference type="SAM" id="Phobius"/>
    </source>
</evidence>
<keyword evidence="2" id="KW-1133">Transmembrane helix</keyword>
<feature type="transmembrane region" description="Helical" evidence="2">
    <location>
        <begin position="135"/>
        <end position="157"/>
    </location>
</feature>
<protein>
    <recommendedName>
        <fullName evidence="5">NnrS protein</fullName>
    </recommendedName>
</protein>
<feature type="transmembrane region" description="Helical" evidence="2">
    <location>
        <begin position="320"/>
        <end position="341"/>
    </location>
</feature>
<feature type="transmembrane region" description="Helical" evidence="2">
    <location>
        <begin position="111"/>
        <end position="128"/>
    </location>
</feature>
<feature type="transmembrane region" description="Helical" evidence="2">
    <location>
        <begin position="55"/>
        <end position="76"/>
    </location>
</feature>
<feature type="transmembrane region" description="Helical" evidence="2">
    <location>
        <begin position="283"/>
        <end position="308"/>
    </location>
</feature>
<sequence>MTTGTATGTATGPAHWVTTRVAPRLVALALGAACILMGLNAALLRLNLPAPVDGATLAALHGPLMLVGFLGTVIALERAVAARTPWAFLAPLGNAAGCLTLMAGAPDVGGRGLMTAAATILCAIYLRVHRRAPSAAVDVEAMGAVALLLGDVLWLGGRGIEDVVPLWLLFPVLTIVGERLELARIAFLDETVETVVEALSGAAVLGSCLLLVGSGAHLVAGPALLGLAVIMAYYDVARRTVRARGGVRFMAASMLAGYVWLALAGAVWSLWGLEGLGGSAYEIVIHAITVGFAFSMILAHAPVIIPAIVHRSLPYHRLMWLPYVLLHAGLAVRVAGLLAGAAGAWQVGGVVGVAAILVFMVLTLARVLTSGSIRRAVRTGRPATAQAPGATTTPRGGSPV</sequence>
<dbReference type="AlphaFoldDB" id="A0A3S4X9D4"/>